<dbReference type="SMART" id="SM00387">
    <property type="entry name" value="HATPase_c"/>
    <property type="match status" value="1"/>
</dbReference>
<evidence type="ECO:0000259" key="6">
    <source>
        <dbReference type="PROSITE" id="PS50109"/>
    </source>
</evidence>
<dbReference type="PROSITE" id="PS50109">
    <property type="entry name" value="HIS_KIN"/>
    <property type="match status" value="1"/>
</dbReference>
<dbReference type="EC" id="2.7.13.3" evidence="2"/>
<dbReference type="Pfam" id="PF00512">
    <property type="entry name" value="HisKA"/>
    <property type="match status" value="1"/>
</dbReference>
<dbReference type="CDD" id="cd00130">
    <property type="entry name" value="PAS"/>
    <property type="match status" value="1"/>
</dbReference>
<dbReference type="PRINTS" id="PR00344">
    <property type="entry name" value="BCTRLSENSOR"/>
</dbReference>
<dbReference type="Pfam" id="PF08448">
    <property type="entry name" value="PAS_4"/>
    <property type="match status" value="1"/>
</dbReference>
<dbReference type="EMBL" id="JBHSGU010000002">
    <property type="protein sequence ID" value="MFC4698866.1"/>
    <property type="molecule type" value="Genomic_DNA"/>
</dbReference>
<keyword evidence="8" id="KW-1185">Reference proteome</keyword>
<dbReference type="SUPFAM" id="SSF55785">
    <property type="entry name" value="PYP-like sensor domain (PAS domain)"/>
    <property type="match status" value="1"/>
</dbReference>
<comment type="caution">
    <text evidence="7">The sequence shown here is derived from an EMBL/GenBank/DDBJ whole genome shotgun (WGS) entry which is preliminary data.</text>
</comment>
<dbReference type="InterPro" id="IPR052162">
    <property type="entry name" value="Sensor_kinase/Photoreceptor"/>
</dbReference>
<dbReference type="RefSeq" id="WP_382405549.1">
    <property type="nucleotide sequence ID" value="NZ_JBHSGU010000002.1"/>
</dbReference>
<dbReference type="PANTHER" id="PTHR43304">
    <property type="entry name" value="PHYTOCHROME-LIKE PROTEIN CPH1"/>
    <property type="match status" value="1"/>
</dbReference>
<evidence type="ECO:0000313" key="7">
    <source>
        <dbReference type="EMBL" id="MFC4698866.1"/>
    </source>
</evidence>
<dbReference type="Gene3D" id="1.10.287.130">
    <property type="match status" value="1"/>
</dbReference>
<evidence type="ECO:0000256" key="5">
    <source>
        <dbReference type="ARBA" id="ARBA00022777"/>
    </source>
</evidence>
<dbReference type="InterPro" id="IPR036097">
    <property type="entry name" value="HisK_dim/P_sf"/>
</dbReference>
<gene>
    <name evidence="7" type="ORF">ACFO4O_01655</name>
</gene>
<dbReference type="InterPro" id="IPR003594">
    <property type="entry name" value="HATPase_dom"/>
</dbReference>
<protein>
    <recommendedName>
        <fullName evidence="2">histidine kinase</fullName>
        <ecNumber evidence="2">2.7.13.3</ecNumber>
    </recommendedName>
</protein>
<dbReference type="SUPFAM" id="SSF47384">
    <property type="entry name" value="Homodimeric domain of signal transducing histidine kinase"/>
    <property type="match status" value="1"/>
</dbReference>
<dbReference type="Gene3D" id="3.30.450.20">
    <property type="entry name" value="PAS domain"/>
    <property type="match status" value="1"/>
</dbReference>
<dbReference type="InterPro" id="IPR035965">
    <property type="entry name" value="PAS-like_dom_sf"/>
</dbReference>
<dbReference type="InterPro" id="IPR004358">
    <property type="entry name" value="Sig_transdc_His_kin-like_C"/>
</dbReference>
<evidence type="ECO:0000313" key="8">
    <source>
        <dbReference type="Proteomes" id="UP001595897"/>
    </source>
</evidence>
<keyword evidence="4" id="KW-0808">Transferase</keyword>
<dbReference type="Proteomes" id="UP001595897">
    <property type="component" value="Unassembled WGS sequence"/>
</dbReference>
<accession>A0ABV9LSR1</accession>
<keyword evidence="7" id="KW-0547">Nucleotide-binding</keyword>
<evidence type="ECO:0000256" key="3">
    <source>
        <dbReference type="ARBA" id="ARBA00022553"/>
    </source>
</evidence>
<organism evidence="7 8">
    <name type="scientific">Glaciecola siphonariae</name>
    <dbReference type="NCBI Taxonomy" id="521012"/>
    <lineage>
        <taxon>Bacteria</taxon>
        <taxon>Pseudomonadati</taxon>
        <taxon>Pseudomonadota</taxon>
        <taxon>Gammaproteobacteria</taxon>
        <taxon>Alteromonadales</taxon>
        <taxon>Alteromonadaceae</taxon>
        <taxon>Glaciecola</taxon>
    </lineage>
</organism>
<dbReference type="InterPro" id="IPR003661">
    <property type="entry name" value="HisK_dim/P_dom"/>
</dbReference>
<keyword evidence="5" id="KW-0418">Kinase</keyword>
<dbReference type="InterPro" id="IPR005467">
    <property type="entry name" value="His_kinase_dom"/>
</dbReference>
<dbReference type="InterPro" id="IPR013656">
    <property type="entry name" value="PAS_4"/>
</dbReference>
<dbReference type="SUPFAM" id="SSF55874">
    <property type="entry name" value="ATPase domain of HSP90 chaperone/DNA topoisomerase II/histidine kinase"/>
    <property type="match status" value="1"/>
</dbReference>
<dbReference type="GO" id="GO:0005524">
    <property type="term" value="F:ATP binding"/>
    <property type="evidence" value="ECO:0007669"/>
    <property type="project" value="UniProtKB-KW"/>
</dbReference>
<dbReference type="Pfam" id="PF02518">
    <property type="entry name" value="HATPase_c"/>
    <property type="match status" value="1"/>
</dbReference>
<dbReference type="NCBIfam" id="TIGR00229">
    <property type="entry name" value="sensory_box"/>
    <property type="match status" value="1"/>
</dbReference>
<feature type="domain" description="Histidine kinase" evidence="6">
    <location>
        <begin position="324"/>
        <end position="533"/>
    </location>
</feature>
<dbReference type="InterPro" id="IPR000014">
    <property type="entry name" value="PAS"/>
</dbReference>
<dbReference type="Gene3D" id="3.30.565.10">
    <property type="entry name" value="Histidine kinase-like ATPase, C-terminal domain"/>
    <property type="match status" value="1"/>
</dbReference>
<name>A0ABV9LSR1_9ALTE</name>
<comment type="catalytic activity">
    <reaction evidence="1">
        <text>ATP + protein L-histidine = ADP + protein N-phospho-L-histidine.</text>
        <dbReference type="EC" id="2.7.13.3"/>
    </reaction>
</comment>
<keyword evidence="7" id="KW-0067">ATP-binding</keyword>
<evidence type="ECO:0000256" key="2">
    <source>
        <dbReference type="ARBA" id="ARBA00012438"/>
    </source>
</evidence>
<sequence length="535" mass="61197">MSNTEKEEYLGSPTAHDNTFVFTLSSHLQENLTDICDLVGEVFDAHQCEVVVQYKNENIALLSLDMRNKAISDSALLSQQFDKVFSLVHKHQFERVQAYTVDSEPGAKAGASSCTSLDIISVPLVLLKGLKFGALVFSRPTRSVAEATEQNGQHLELLSQQEQRILKVIARDIQNFFIQRRERLKIEQSYELQRLMLQNNQDWIFVKNDEYKIVYANDAFLNIYPEHMRDKIIGYTTVEEYDEQEAEKFLLHDRIAFKEGVSETTEDLHLPDGSHVIVSTIKRRFEDKYGDTYILCVCRDITEKENLIRSLQMANQELDDFTSIASHDLKSPLNAIRRLLAWIEDETKGILPENAQENLQLVVSRAQRMHALLNDLLKFAKIGRDEVKVAQISLQKSVCDMRQLLDIPEHYILESDELLMTVPAVPLNTILLNLIANAFKHNDKELPSVHISASVSKHYYIINIKDNGPGIEPKYHERIFKLFQTLKPRDEVEGSGMGLSVVKKYIDYYQGKITLSSDGKNGATFTIYWPVGKPE</sequence>
<dbReference type="SMART" id="SM00388">
    <property type="entry name" value="HisKA"/>
    <property type="match status" value="1"/>
</dbReference>
<proteinExistence type="predicted"/>
<evidence type="ECO:0000256" key="1">
    <source>
        <dbReference type="ARBA" id="ARBA00000085"/>
    </source>
</evidence>
<keyword evidence="3" id="KW-0597">Phosphoprotein</keyword>
<evidence type="ECO:0000256" key="4">
    <source>
        <dbReference type="ARBA" id="ARBA00022679"/>
    </source>
</evidence>
<reference evidence="8" key="1">
    <citation type="journal article" date="2019" name="Int. J. Syst. Evol. Microbiol.">
        <title>The Global Catalogue of Microorganisms (GCM) 10K type strain sequencing project: providing services to taxonomists for standard genome sequencing and annotation.</title>
        <authorList>
            <consortium name="The Broad Institute Genomics Platform"/>
            <consortium name="The Broad Institute Genome Sequencing Center for Infectious Disease"/>
            <person name="Wu L."/>
            <person name="Ma J."/>
        </authorList>
    </citation>
    <scope>NUCLEOTIDE SEQUENCE [LARGE SCALE GENOMIC DNA]</scope>
    <source>
        <strain evidence="8">KACC 12507</strain>
    </source>
</reference>
<dbReference type="PANTHER" id="PTHR43304:SF1">
    <property type="entry name" value="PAC DOMAIN-CONTAINING PROTEIN"/>
    <property type="match status" value="1"/>
</dbReference>
<dbReference type="CDD" id="cd00082">
    <property type="entry name" value="HisKA"/>
    <property type="match status" value="1"/>
</dbReference>
<dbReference type="InterPro" id="IPR036890">
    <property type="entry name" value="HATPase_C_sf"/>
</dbReference>